<comment type="caution">
    <text evidence="1">The sequence shown here is derived from an EMBL/GenBank/DDBJ whole genome shotgun (WGS) entry which is preliminary data.</text>
</comment>
<dbReference type="AlphaFoldDB" id="A0A6P0UEQ7"/>
<accession>A0A6P0UEQ7</accession>
<dbReference type="InterPro" id="IPR038081">
    <property type="entry name" value="CalX-like_sf"/>
</dbReference>
<evidence type="ECO:0000313" key="1">
    <source>
        <dbReference type="EMBL" id="NER11744.1"/>
    </source>
</evidence>
<gene>
    <name evidence="1" type="ORF">GWK09_14530</name>
</gene>
<dbReference type="Proteomes" id="UP000468443">
    <property type="component" value="Unassembled WGS sequence"/>
</dbReference>
<evidence type="ECO:0000313" key="2">
    <source>
        <dbReference type="Proteomes" id="UP000468443"/>
    </source>
</evidence>
<dbReference type="EMBL" id="JAABOP010000006">
    <property type="protein sequence ID" value="NER11744.1"/>
    <property type="molecule type" value="Genomic_DNA"/>
</dbReference>
<sequence length="273" mass="28792">MKKYISLIVLAFVALTSCEEDLLVYDTPDGFIQLSAESGSITEDAATSIVTQVLLGRGTNESGVTVSFSVTSSDPSRYVVSPSTGTIDIPAGEFSADIEITPIDNFAADGDLDVVIELSSGNSLPIGIGGEGGFNTTRTITIIDNDCPVDINAFVGTFTVFENFTAGVNSPNGLSDFFNESYQVELALAPGDTSGTKVVITNSVGFNEYIPDGTVMTFLACSGTVSFDAGFPRVGDFRTFAYTDSSYDEVAGVIQCTGPLATFGPYQFTFTRQ</sequence>
<dbReference type="RefSeq" id="WP_163694196.1">
    <property type="nucleotide sequence ID" value="NZ_FXTW01000005.1"/>
</dbReference>
<proteinExistence type="predicted"/>
<dbReference type="Gene3D" id="2.60.40.2030">
    <property type="match status" value="1"/>
</dbReference>
<protein>
    <recommendedName>
        <fullName evidence="3">Calx-beta domain-containing protein</fullName>
    </recommendedName>
</protein>
<dbReference type="PROSITE" id="PS51257">
    <property type="entry name" value="PROKAR_LIPOPROTEIN"/>
    <property type="match status" value="1"/>
</dbReference>
<keyword evidence="2" id="KW-1185">Reference proteome</keyword>
<evidence type="ECO:0008006" key="3">
    <source>
        <dbReference type="Google" id="ProtNLM"/>
    </source>
</evidence>
<dbReference type="SUPFAM" id="SSF141072">
    <property type="entry name" value="CalX-like"/>
    <property type="match status" value="1"/>
</dbReference>
<name>A0A6P0UEQ7_9FLAO</name>
<reference evidence="1 2" key="1">
    <citation type="submission" date="2020-01" db="EMBL/GenBank/DDBJ databases">
        <title>Muriicola jejuensis KCTC 22299.</title>
        <authorList>
            <person name="Wang G."/>
        </authorList>
    </citation>
    <scope>NUCLEOTIDE SEQUENCE [LARGE SCALE GENOMIC DNA]</scope>
    <source>
        <strain evidence="1 2">KCTC 22299</strain>
    </source>
</reference>
<organism evidence="1 2">
    <name type="scientific">Muriicola jejuensis</name>
    <dbReference type="NCBI Taxonomy" id="504488"/>
    <lineage>
        <taxon>Bacteria</taxon>
        <taxon>Pseudomonadati</taxon>
        <taxon>Bacteroidota</taxon>
        <taxon>Flavobacteriia</taxon>
        <taxon>Flavobacteriales</taxon>
        <taxon>Flavobacteriaceae</taxon>
        <taxon>Muriicola</taxon>
    </lineage>
</organism>